<organism evidence="1 2">
    <name type="scientific">Rangifer tarandus platyrhynchus</name>
    <name type="common">Svalbard reindeer</name>
    <dbReference type="NCBI Taxonomy" id="3082113"/>
    <lineage>
        <taxon>Eukaryota</taxon>
        <taxon>Metazoa</taxon>
        <taxon>Chordata</taxon>
        <taxon>Craniata</taxon>
        <taxon>Vertebrata</taxon>
        <taxon>Euteleostomi</taxon>
        <taxon>Mammalia</taxon>
        <taxon>Eutheria</taxon>
        <taxon>Laurasiatheria</taxon>
        <taxon>Artiodactyla</taxon>
        <taxon>Ruminantia</taxon>
        <taxon>Pecora</taxon>
        <taxon>Cervidae</taxon>
        <taxon>Odocoileinae</taxon>
        <taxon>Rangifer</taxon>
    </lineage>
</organism>
<reference evidence="1" key="2">
    <citation type="submission" date="2025-03" db="EMBL/GenBank/DDBJ databases">
        <authorList>
            <consortium name="ELIXIR-Norway"/>
            <consortium name="Elixir Norway"/>
        </authorList>
    </citation>
    <scope>NUCLEOTIDE SEQUENCE</scope>
</reference>
<name>A0AC59ZN36_RANTA</name>
<gene>
    <name evidence="1" type="ORF">MRATA1EN22A_LOCUS20386</name>
</gene>
<accession>A0AC59ZN36</accession>
<reference evidence="1" key="1">
    <citation type="submission" date="2023-05" db="EMBL/GenBank/DDBJ databases">
        <authorList>
            <consortium name="ELIXIR-Norway"/>
        </authorList>
    </citation>
    <scope>NUCLEOTIDE SEQUENCE</scope>
</reference>
<dbReference type="EMBL" id="OX596115">
    <property type="protein sequence ID" value="CAN0469140.1"/>
    <property type="molecule type" value="Genomic_DNA"/>
</dbReference>
<evidence type="ECO:0000313" key="2">
    <source>
        <dbReference type="Proteomes" id="UP001162501"/>
    </source>
</evidence>
<proteinExistence type="predicted"/>
<protein>
    <submittedName>
        <fullName evidence="1">Uncharacterized protein</fullName>
    </submittedName>
</protein>
<feature type="non-terminal residue" evidence="1">
    <location>
        <position position="97"/>
    </location>
</feature>
<sequence>MQDSLAEERPARQATRERGGSGAGTVRRKVRNQGGSSQWGRQGFTSTCELSDWRAAVSQWTENPASGSHRSTPKEAPSSRVFRGSPAAQRDLQACEG</sequence>
<evidence type="ECO:0000313" key="1">
    <source>
        <dbReference type="EMBL" id="CAN0469140.1"/>
    </source>
</evidence>
<dbReference type="Proteomes" id="UP001162501">
    <property type="component" value="Chromosome 31"/>
</dbReference>